<name>A0A239JBK3_9PSED</name>
<reference evidence="4" key="1">
    <citation type="submission" date="2017-06" db="EMBL/GenBank/DDBJ databases">
        <authorList>
            <person name="Varghese N."/>
            <person name="Submissions S."/>
        </authorList>
    </citation>
    <scope>NUCLEOTIDE SEQUENCE [LARGE SCALE GENOMIC DNA]</scope>
    <source>
        <strain evidence="4">DSM 22348</strain>
    </source>
</reference>
<dbReference type="STRING" id="1215104.GCA_000730585_04942"/>
<organism evidence="3 4">
    <name type="scientific">Pseudomonas japonica</name>
    <dbReference type="NCBI Taxonomy" id="256466"/>
    <lineage>
        <taxon>Bacteria</taxon>
        <taxon>Pseudomonadati</taxon>
        <taxon>Pseudomonadota</taxon>
        <taxon>Gammaproteobacteria</taxon>
        <taxon>Pseudomonadales</taxon>
        <taxon>Pseudomonadaceae</taxon>
        <taxon>Pseudomonas</taxon>
    </lineage>
</organism>
<keyword evidence="4" id="KW-1185">Reference proteome</keyword>
<evidence type="ECO:0000259" key="2">
    <source>
        <dbReference type="SMART" id="SM00849"/>
    </source>
</evidence>
<dbReference type="GO" id="GO:0070813">
    <property type="term" value="P:hydrogen sulfide metabolic process"/>
    <property type="evidence" value="ECO:0007669"/>
    <property type="project" value="TreeGrafter"/>
</dbReference>
<sequence length="333" mass="36657">MKPDVFSKKCSGMHLENTPVTIDWQACVLGASLTPGEWAMIIGGNLYVEALFDSATWTISYLVMDNETRHCALIDSVLGYDAKSGRTDAGSADRLIARVRELGASVQWILETHVHADHLSAAAYLKQALGGQLAIGSRITQVQETFGSLFNAGPGFARDGSQFDVLLEDESAFAIGNLRARAWHTPGHTPACMTYLVEHGDETVAFVGDTLFMPDYGTARCDFPGADARTLFRSIRRILALPAETRLFMCHDYLPGGRELRYMTTVEEQRASNIHIHEGIDEDAFVAMRQARDASLEMPLLMLPSVQVNMRCGQFPEPEDNGVSYLKIPLNAL</sequence>
<dbReference type="AlphaFoldDB" id="A0A239JBK3"/>
<protein>
    <submittedName>
        <fullName evidence="3">Glyoxylase, beta-lactamase superfamily II</fullName>
    </submittedName>
</protein>
<accession>A0A239JBK3</accession>
<dbReference type="InterPro" id="IPR051682">
    <property type="entry name" value="Mito_Persulfide_Diox"/>
</dbReference>
<dbReference type="InterPro" id="IPR001279">
    <property type="entry name" value="Metallo-B-lactamas"/>
</dbReference>
<evidence type="ECO:0000313" key="3">
    <source>
        <dbReference type="EMBL" id="SNT03291.1"/>
    </source>
</evidence>
<dbReference type="SMART" id="SM00849">
    <property type="entry name" value="Lactamase_B"/>
    <property type="match status" value="1"/>
</dbReference>
<dbReference type="GO" id="GO:0050313">
    <property type="term" value="F:sulfur dioxygenase activity"/>
    <property type="evidence" value="ECO:0007669"/>
    <property type="project" value="InterPro"/>
</dbReference>
<dbReference type="Pfam" id="PF00753">
    <property type="entry name" value="Lactamase_B"/>
    <property type="match status" value="1"/>
</dbReference>
<dbReference type="PANTHER" id="PTHR43084:SF1">
    <property type="entry name" value="PERSULFIDE DIOXYGENASE ETHE1, MITOCHONDRIAL"/>
    <property type="match status" value="1"/>
</dbReference>
<dbReference type="CDD" id="cd07724">
    <property type="entry name" value="POD-like_MBL-fold"/>
    <property type="match status" value="1"/>
</dbReference>
<dbReference type="GO" id="GO:0006749">
    <property type="term" value="P:glutathione metabolic process"/>
    <property type="evidence" value="ECO:0007669"/>
    <property type="project" value="InterPro"/>
</dbReference>
<evidence type="ECO:0000256" key="1">
    <source>
        <dbReference type="ARBA" id="ARBA00022723"/>
    </source>
</evidence>
<evidence type="ECO:0000313" key="4">
    <source>
        <dbReference type="Proteomes" id="UP000198407"/>
    </source>
</evidence>
<dbReference type="InterPro" id="IPR044528">
    <property type="entry name" value="POD-like_MBL-fold"/>
</dbReference>
<dbReference type="Proteomes" id="UP000198407">
    <property type="component" value="Unassembled WGS sequence"/>
</dbReference>
<dbReference type="SUPFAM" id="SSF56281">
    <property type="entry name" value="Metallo-hydrolase/oxidoreductase"/>
    <property type="match status" value="1"/>
</dbReference>
<dbReference type="PANTHER" id="PTHR43084">
    <property type="entry name" value="PERSULFIDE DIOXYGENASE ETHE1"/>
    <property type="match status" value="1"/>
</dbReference>
<proteinExistence type="predicted"/>
<feature type="domain" description="Metallo-beta-lactamase" evidence="2">
    <location>
        <begin position="57"/>
        <end position="251"/>
    </location>
</feature>
<gene>
    <name evidence="3" type="ORF">SAMN05444352_121113</name>
</gene>
<dbReference type="InterPro" id="IPR036866">
    <property type="entry name" value="RibonucZ/Hydroxyglut_hydro"/>
</dbReference>
<keyword evidence="1" id="KW-0479">Metal-binding</keyword>
<dbReference type="Gene3D" id="3.60.15.10">
    <property type="entry name" value="Ribonuclease Z/Hydroxyacylglutathione hydrolase-like"/>
    <property type="match status" value="1"/>
</dbReference>
<dbReference type="GO" id="GO:0046872">
    <property type="term" value="F:metal ion binding"/>
    <property type="evidence" value="ECO:0007669"/>
    <property type="project" value="UniProtKB-KW"/>
</dbReference>
<dbReference type="EMBL" id="FZOL01000021">
    <property type="protein sequence ID" value="SNT03291.1"/>
    <property type="molecule type" value="Genomic_DNA"/>
</dbReference>